<dbReference type="GO" id="GO:0005874">
    <property type="term" value="C:microtubule"/>
    <property type="evidence" value="ECO:0007669"/>
    <property type="project" value="TreeGrafter"/>
</dbReference>
<proteinExistence type="predicted"/>
<dbReference type="GO" id="GO:0016020">
    <property type="term" value="C:membrane"/>
    <property type="evidence" value="ECO:0007669"/>
    <property type="project" value="TreeGrafter"/>
</dbReference>
<dbReference type="OMA" id="FAREIMM"/>
<keyword evidence="2" id="KW-1185">Reference proteome</keyword>
<organism evidence="2 3">
    <name type="scientific">Dermatophagoides pteronyssinus</name>
    <name type="common">European house dust mite</name>
    <dbReference type="NCBI Taxonomy" id="6956"/>
    <lineage>
        <taxon>Eukaryota</taxon>
        <taxon>Metazoa</taxon>
        <taxon>Ecdysozoa</taxon>
        <taxon>Arthropoda</taxon>
        <taxon>Chelicerata</taxon>
        <taxon>Arachnida</taxon>
        <taxon>Acari</taxon>
        <taxon>Acariformes</taxon>
        <taxon>Sarcoptiformes</taxon>
        <taxon>Astigmata</taxon>
        <taxon>Psoroptidia</taxon>
        <taxon>Analgoidea</taxon>
        <taxon>Pyroglyphidae</taxon>
        <taxon>Dermatophagoidinae</taxon>
        <taxon>Dermatophagoides</taxon>
    </lineage>
</organism>
<name>A0A6P6XPU5_DERPT</name>
<dbReference type="InterPro" id="IPR030381">
    <property type="entry name" value="G_DYNAMIN_dom"/>
</dbReference>
<dbReference type="GO" id="GO:0003924">
    <property type="term" value="F:GTPase activity"/>
    <property type="evidence" value="ECO:0007669"/>
    <property type="project" value="InterPro"/>
</dbReference>
<dbReference type="InParanoid" id="A0A6P6XPU5"/>
<protein>
    <submittedName>
        <fullName evidence="3">Vacuolar protein sorting-associated protein 1-like</fullName>
    </submittedName>
</protein>
<dbReference type="InterPro" id="IPR045063">
    <property type="entry name" value="Dynamin_N"/>
</dbReference>
<dbReference type="PRINTS" id="PR00195">
    <property type="entry name" value="DYNAMIN"/>
</dbReference>
<feature type="domain" description="Dynamin-type G" evidence="1">
    <location>
        <begin position="19"/>
        <end position="250"/>
    </location>
</feature>
<reference evidence="3" key="1">
    <citation type="submission" date="2025-08" db="UniProtKB">
        <authorList>
            <consortium name="RefSeq"/>
        </authorList>
    </citation>
    <scope>IDENTIFICATION</scope>
    <source>
        <strain evidence="3">Airmid</strain>
    </source>
</reference>
<accession>A0A6P6XPU5</accession>
<dbReference type="GO" id="GO:0005525">
    <property type="term" value="F:GTP binding"/>
    <property type="evidence" value="ECO:0007669"/>
    <property type="project" value="InterPro"/>
</dbReference>
<dbReference type="GO" id="GO:0005737">
    <property type="term" value="C:cytoplasm"/>
    <property type="evidence" value="ECO:0007669"/>
    <property type="project" value="TreeGrafter"/>
</dbReference>
<dbReference type="Proteomes" id="UP000515146">
    <property type="component" value="Unplaced"/>
</dbReference>
<dbReference type="PROSITE" id="PS51718">
    <property type="entry name" value="G_DYNAMIN_2"/>
    <property type="match status" value="1"/>
</dbReference>
<evidence type="ECO:0000313" key="2">
    <source>
        <dbReference type="Proteomes" id="UP000515146"/>
    </source>
</evidence>
<dbReference type="InterPro" id="IPR022812">
    <property type="entry name" value="Dynamin"/>
</dbReference>
<dbReference type="OrthoDB" id="6433215at2759"/>
<dbReference type="SMART" id="SM00053">
    <property type="entry name" value="DYNc"/>
    <property type="match status" value="1"/>
</dbReference>
<dbReference type="PANTHER" id="PTHR11566">
    <property type="entry name" value="DYNAMIN"/>
    <property type="match status" value="1"/>
</dbReference>
<dbReference type="Gene3D" id="3.40.50.300">
    <property type="entry name" value="P-loop containing nucleotide triphosphate hydrolases"/>
    <property type="match status" value="1"/>
</dbReference>
<dbReference type="Pfam" id="PF00350">
    <property type="entry name" value="Dynamin_N"/>
    <property type="match status" value="1"/>
</dbReference>
<gene>
    <name evidence="3" type="primary">LOC113788620</name>
</gene>
<dbReference type="GO" id="GO:0008017">
    <property type="term" value="F:microtubule binding"/>
    <property type="evidence" value="ECO:0007669"/>
    <property type="project" value="TreeGrafter"/>
</dbReference>
<dbReference type="AlphaFoldDB" id="A0A6P6XPU5"/>
<evidence type="ECO:0000259" key="1">
    <source>
        <dbReference type="PROSITE" id="PS51718"/>
    </source>
</evidence>
<evidence type="ECO:0000313" key="3">
    <source>
        <dbReference type="RefSeq" id="XP_027193889.1"/>
    </source>
</evidence>
<dbReference type="RefSeq" id="XP_027193889.1">
    <property type="nucleotide sequence ID" value="XM_027338088.1"/>
</dbReference>
<dbReference type="CDD" id="cd08771">
    <property type="entry name" value="DLP_1"/>
    <property type="match status" value="1"/>
</dbReference>
<dbReference type="InterPro" id="IPR001401">
    <property type="entry name" value="Dynamin_GTPase"/>
</dbReference>
<dbReference type="SUPFAM" id="SSF52540">
    <property type="entry name" value="P-loop containing nucleoside triphosphate hydrolases"/>
    <property type="match status" value="1"/>
</dbReference>
<dbReference type="InterPro" id="IPR027417">
    <property type="entry name" value="P-loop_NTPase"/>
</dbReference>
<sequence length="250" mass="28266">MSLNLLDQLNWHTPFHDFIENIPRLVVVGAQSVGKTSILEKIIGHSDVMPKGNGMVTRQPVSFRLYYEKSIDFYAVLSLKVPPPSYDQIQKDVVDAADNRYVTDKWLVETPLFIKIYSRKCPNLALVDLPGLIRVPDDRQPKDLDEQIKKLIMSYITQSNTVIVAISPANQDIANSDSLKLAREVDPTGNRTVGVISKYDLVGSDEIIEGVIKGKLYKLRYGYIPIIISNEKPAEEEKTIKNLITRLEVR</sequence>
<dbReference type="KEGG" id="dpte:113788620"/>